<keyword evidence="2" id="KW-1185">Reference proteome</keyword>
<sequence>MNPVIASAFEAICKERDDREYDESFDLVRKVAETFGELNLAERLYSEIPRNVPFELVAELFNLLAWQTEDNGSAIARTAERWLRESSDTRKLLIALNLDIFPFADPREMESVLSRVASSKPRVAIYCKKLIEARKVMSV</sequence>
<comment type="caution">
    <text evidence="1">The sequence shown here is derived from an EMBL/GenBank/DDBJ whole genome shotgun (WGS) entry which is preliminary data.</text>
</comment>
<accession>A0ABU4Q384</accession>
<gene>
    <name evidence="1" type="ORF">SIM71_15580</name>
</gene>
<dbReference type="EMBL" id="JAWXXP010000001">
    <property type="protein sequence ID" value="MDX5993489.1"/>
    <property type="molecule type" value="Genomic_DNA"/>
</dbReference>
<proteinExistence type="predicted"/>
<name>A0ABU4Q384_9GAMM</name>
<dbReference type="Proteomes" id="UP001278050">
    <property type="component" value="Unassembled WGS sequence"/>
</dbReference>
<protein>
    <submittedName>
        <fullName evidence="1">Uncharacterized protein</fullName>
    </submittedName>
</protein>
<reference evidence="1 2" key="1">
    <citation type="submission" date="2023-11" db="EMBL/GenBank/DDBJ databases">
        <title>MicrobeMod: A computational toolkit for identifying prokaryotic methylation and restriction-modification with nanopore sequencing.</title>
        <authorList>
            <person name="Crits-Christoph A."/>
            <person name="Kang S.C."/>
            <person name="Lee H."/>
            <person name="Ostrov N."/>
        </authorList>
    </citation>
    <scope>NUCLEOTIDE SEQUENCE [LARGE SCALE GENOMIC DNA]</scope>
    <source>
        <strain evidence="1 2">ATCC BAA-571</strain>
    </source>
</reference>
<evidence type="ECO:0000313" key="1">
    <source>
        <dbReference type="EMBL" id="MDX5993489.1"/>
    </source>
</evidence>
<dbReference type="RefSeq" id="WP_074682111.1">
    <property type="nucleotide sequence ID" value="NZ_CBCSET010000015.1"/>
</dbReference>
<evidence type="ECO:0000313" key="2">
    <source>
        <dbReference type="Proteomes" id="UP001278050"/>
    </source>
</evidence>
<organism evidence="1 2">
    <name type="scientific">Ectopseudomonas alcaliphila</name>
    <dbReference type="NCBI Taxonomy" id="101564"/>
    <lineage>
        <taxon>Bacteria</taxon>
        <taxon>Pseudomonadati</taxon>
        <taxon>Pseudomonadota</taxon>
        <taxon>Gammaproteobacteria</taxon>
        <taxon>Pseudomonadales</taxon>
        <taxon>Pseudomonadaceae</taxon>
        <taxon>Ectopseudomonas</taxon>
    </lineage>
</organism>